<dbReference type="AlphaFoldDB" id="A0A382E5Z6"/>
<organism evidence="1">
    <name type="scientific">marine metagenome</name>
    <dbReference type="NCBI Taxonomy" id="408172"/>
    <lineage>
        <taxon>unclassified sequences</taxon>
        <taxon>metagenomes</taxon>
        <taxon>ecological metagenomes</taxon>
    </lineage>
</organism>
<feature type="non-terminal residue" evidence="1">
    <location>
        <position position="73"/>
    </location>
</feature>
<protein>
    <submittedName>
        <fullName evidence="1">Uncharacterized protein</fullName>
    </submittedName>
</protein>
<accession>A0A382E5Z6</accession>
<evidence type="ECO:0000313" key="1">
    <source>
        <dbReference type="EMBL" id="SVB45865.1"/>
    </source>
</evidence>
<proteinExistence type="predicted"/>
<sequence>MVGVDTLKKTFFLILFIFNFVPLVLAGDQQLVITTNTLVTEEGKVRIHLILKNNGQRIVYDVQPMIHFHHTMA</sequence>
<name>A0A382E5Z6_9ZZZZ</name>
<dbReference type="EMBL" id="UINC01042774">
    <property type="protein sequence ID" value="SVB45865.1"/>
    <property type="molecule type" value="Genomic_DNA"/>
</dbReference>
<reference evidence="1" key="1">
    <citation type="submission" date="2018-05" db="EMBL/GenBank/DDBJ databases">
        <authorList>
            <person name="Lanie J.A."/>
            <person name="Ng W.-L."/>
            <person name="Kazmierczak K.M."/>
            <person name="Andrzejewski T.M."/>
            <person name="Davidsen T.M."/>
            <person name="Wayne K.J."/>
            <person name="Tettelin H."/>
            <person name="Glass J.I."/>
            <person name="Rusch D."/>
            <person name="Podicherti R."/>
            <person name="Tsui H.-C.T."/>
            <person name="Winkler M.E."/>
        </authorList>
    </citation>
    <scope>NUCLEOTIDE SEQUENCE</scope>
</reference>
<gene>
    <name evidence="1" type="ORF">METZ01_LOCUS198719</name>
</gene>